<feature type="chain" id="PRO_5047133020" description="Lipoprotein" evidence="1">
    <location>
        <begin position="18"/>
        <end position="143"/>
    </location>
</feature>
<proteinExistence type="predicted"/>
<dbReference type="PROSITE" id="PS51257">
    <property type="entry name" value="PROKAR_LIPOPROTEIN"/>
    <property type="match status" value="1"/>
</dbReference>
<gene>
    <name evidence="2" type="ORF">J2Z66_003290</name>
</gene>
<evidence type="ECO:0000313" key="3">
    <source>
        <dbReference type="Proteomes" id="UP001519287"/>
    </source>
</evidence>
<dbReference type="EMBL" id="JAGGLB010000010">
    <property type="protein sequence ID" value="MBP1991683.1"/>
    <property type="molecule type" value="Genomic_DNA"/>
</dbReference>
<dbReference type="RefSeq" id="WP_209972425.1">
    <property type="nucleotide sequence ID" value="NZ_JAGGLB010000010.1"/>
</dbReference>
<keyword evidence="1" id="KW-0732">Signal</keyword>
<dbReference type="Proteomes" id="UP001519287">
    <property type="component" value="Unassembled WGS sequence"/>
</dbReference>
<reference evidence="2 3" key="1">
    <citation type="submission" date="2021-03" db="EMBL/GenBank/DDBJ databases">
        <title>Genomic Encyclopedia of Type Strains, Phase IV (KMG-IV): sequencing the most valuable type-strain genomes for metagenomic binning, comparative biology and taxonomic classification.</title>
        <authorList>
            <person name="Goeker M."/>
        </authorList>
    </citation>
    <scope>NUCLEOTIDE SEQUENCE [LARGE SCALE GENOMIC DNA]</scope>
    <source>
        <strain evidence="2 3">DSM 26048</strain>
    </source>
</reference>
<sequence>MKLKAIMIFGCLLMVVAGCGKNIDSKVSFAITDRIQSSIGSSPLRFEVSKGDQVWTAEELDEIKTKMDPLLSTLKPLQKSKKPAAEAKLAKVVEVTYPEIEIIIIQDQEVKLLSKIGEDYFSLTGGKKEIEQVLNIPTTPFIP</sequence>
<evidence type="ECO:0000313" key="2">
    <source>
        <dbReference type="EMBL" id="MBP1991683.1"/>
    </source>
</evidence>
<accession>A0ABS4IVR8</accession>
<name>A0ABS4IVR8_9BACL</name>
<evidence type="ECO:0000256" key="1">
    <source>
        <dbReference type="SAM" id="SignalP"/>
    </source>
</evidence>
<feature type="signal peptide" evidence="1">
    <location>
        <begin position="1"/>
        <end position="17"/>
    </location>
</feature>
<comment type="caution">
    <text evidence="2">The sequence shown here is derived from an EMBL/GenBank/DDBJ whole genome shotgun (WGS) entry which is preliminary data.</text>
</comment>
<organism evidence="2 3">
    <name type="scientific">Paenibacillus eucommiae</name>
    <dbReference type="NCBI Taxonomy" id="1355755"/>
    <lineage>
        <taxon>Bacteria</taxon>
        <taxon>Bacillati</taxon>
        <taxon>Bacillota</taxon>
        <taxon>Bacilli</taxon>
        <taxon>Bacillales</taxon>
        <taxon>Paenibacillaceae</taxon>
        <taxon>Paenibacillus</taxon>
    </lineage>
</organism>
<keyword evidence="3" id="KW-1185">Reference proteome</keyword>
<evidence type="ECO:0008006" key="4">
    <source>
        <dbReference type="Google" id="ProtNLM"/>
    </source>
</evidence>
<protein>
    <recommendedName>
        <fullName evidence="4">Lipoprotein</fullName>
    </recommendedName>
</protein>